<dbReference type="InterPro" id="IPR008984">
    <property type="entry name" value="SMAD_FHA_dom_sf"/>
</dbReference>
<dbReference type="SUPFAM" id="SSF49879">
    <property type="entry name" value="SMAD/FHA domain"/>
    <property type="match status" value="1"/>
</dbReference>
<evidence type="ECO:0000256" key="1">
    <source>
        <dbReference type="SAM" id="MobiDB-lite"/>
    </source>
</evidence>
<dbReference type="Proteomes" id="UP000214646">
    <property type="component" value="Unassembled WGS sequence"/>
</dbReference>
<feature type="compositionally biased region" description="Low complexity" evidence="1">
    <location>
        <begin position="131"/>
        <end position="141"/>
    </location>
</feature>
<dbReference type="Pfam" id="PF00498">
    <property type="entry name" value="FHA"/>
    <property type="match status" value="1"/>
</dbReference>
<dbReference type="AlphaFoldDB" id="A0A225DZ80"/>
<keyword evidence="4" id="KW-1185">Reference proteome</keyword>
<protein>
    <recommendedName>
        <fullName evidence="2">FHA domain-containing protein</fullName>
    </recommendedName>
</protein>
<dbReference type="CDD" id="cd00060">
    <property type="entry name" value="FHA"/>
    <property type="match status" value="1"/>
</dbReference>
<dbReference type="Gene3D" id="2.60.200.20">
    <property type="match status" value="1"/>
</dbReference>
<dbReference type="InterPro" id="IPR050923">
    <property type="entry name" value="Cell_Proc_Reg/RNA_Proc"/>
</dbReference>
<dbReference type="PROSITE" id="PS50006">
    <property type="entry name" value="FHA_DOMAIN"/>
    <property type="match status" value="1"/>
</dbReference>
<dbReference type="SMART" id="SM00240">
    <property type="entry name" value="FHA"/>
    <property type="match status" value="1"/>
</dbReference>
<dbReference type="InterPro" id="IPR000253">
    <property type="entry name" value="FHA_dom"/>
</dbReference>
<name>A0A225DZ80_9BACT</name>
<feature type="region of interest" description="Disordered" evidence="1">
    <location>
        <begin position="120"/>
        <end position="141"/>
    </location>
</feature>
<evidence type="ECO:0000313" key="4">
    <source>
        <dbReference type="Proteomes" id="UP000214646"/>
    </source>
</evidence>
<accession>A0A225DZ80</accession>
<comment type="caution">
    <text evidence="3">The sequence shown here is derived from an EMBL/GenBank/DDBJ whole genome shotgun (WGS) entry which is preliminary data.</text>
</comment>
<dbReference type="OrthoDB" id="151099at2"/>
<proteinExistence type="predicted"/>
<evidence type="ECO:0000259" key="2">
    <source>
        <dbReference type="PROSITE" id="PS50006"/>
    </source>
</evidence>
<evidence type="ECO:0000313" key="3">
    <source>
        <dbReference type="EMBL" id="OWK43828.1"/>
    </source>
</evidence>
<sequence length="141" mass="15389">MPRNLLGELVPIGGGDPIPLLTEVVTIGRRESCDICLKFQNISGSHCELCFADGYWLVRDLGSTNGVKVNGERTPKKALRPDDEVSVATHRYKIRYELAPGNKLDEALAQQEDIFTQSLMEKAGLEKPKSGKPGPKSGPRG</sequence>
<dbReference type="PANTHER" id="PTHR23308">
    <property type="entry name" value="NUCLEAR INHIBITOR OF PROTEIN PHOSPHATASE-1"/>
    <property type="match status" value="1"/>
</dbReference>
<dbReference type="EMBL" id="NIDE01000004">
    <property type="protein sequence ID" value="OWK43828.1"/>
    <property type="molecule type" value="Genomic_DNA"/>
</dbReference>
<dbReference type="RefSeq" id="WP_088254630.1">
    <property type="nucleotide sequence ID" value="NZ_NIDE01000004.1"/>
</dbReference>
<feature type="domain" description="FHA" evidence="2">
    <location>
        <begin position="25"/>
        <end position="74"/>
    </location>
</feature>
<gene>
    <name evidence="3" type="ORF">FRUB_03427</name>
</gene>
<organism evidence="3 4">
    <name type="scientific">Fimbriiglobus ruber</name>
    <dbReference type="NCBI Taxonomy" id="1908690"/>
    <lineage>
        <taxon>Bacteria</taxon>
        <taxon>Pseudomonadati</taxon>
        <taxon>Planctomycetota</taxon>
        <taxon>Planctomycetia</taxon>
        <taxon>Gemmatales</taxon>
        <taxon>Gemmataceae</taxon>
        <taxon>Fimbriiglobus</taxon>
    </lineage>
</organism>
<reference evidence="4" key="1">
    <citation type="submission" date="2017-06" db="EMBL/GenBank/DDBJ databases">
        <title>Genome analysis of Fimbriiglobus ruber SP5, the first member of the order Planctomycetales with confirmed chitinolytic capability.</title>
        <authorList>
            <person name="Ravin N.V."/>
            <person name="Rakitin A.L."/>
            <person name="Ivanova A.A."/>
            <person name="Beletsky A.V."/>
            <person name="Kulichevskaya I.S."/>
            <person name="Mardanov A.V."/>
            <person name="Dedysh S.N."/>
        </authorList>
    </citation>
    <scope>NUCLEOTIDE SEQUENCE [LARGE SCALE GENOMIC DNA]</scope>
    <source>
        <strain evidence="4">SP5</strain>
    </source>
</reference>